<feature type="transmembrane region" description="Helical" evidence="8">
    <location>
        <begin position="427"/>
        <end position="450"/>
    </location>
</feature>
<dbReference type="EMBL" id="CP043420">
    <property type="protein sequence ID" value="QEL11460.1"/>
    <property type="molecule type" value="Genomic_DNA"/>
</dbReference>
<comment type="similarity">
    <text evidence="2 8">Belongs to the SLC41A transporter family.</text>
</comment>
<dbReference type="SUPFAM" id="SSF54631">
    <property type="entry name" value="CBS-domain pair"/>
    <property type="match status" value="1"/>
</dbReference>
<comment type="function">
    <text evidence="8">Acts as a magnesium transporter.</text>
</comment>
<evidence type="ECO:0000256" key="6">
    <source>
        <dbReference type="ARBA" id="ARBA00022989"/>
    </source>
</evidence>
<dbReference type="SMART" id="SM00116">
    <property type="entry name" value="CBS"/>
    <property type="match status" value="2"/>
</dbReference>
<dbReference type="Proteomes" id="UP000322553">
    <property type="component" value="Chromosome"/>
</dbReference>
<keyword evidence="7 8" id="KW-0472">Membrane</keyword>
<dbReference type="InterPro" id="IPR006669">
    <property type="entry name" value="MgtE_transporter"/>
</dbReference>
<keyword evidence="5 8" id="KW-0460">Magnesium</keyword>
<evidence type="ECO:0000256" key="1">
    <source>
        <dbReference type="ARBA" id="ARBA00004141"/>
    </source>
</evidence>
<dbReference type="PROSITE" id="PS51371">
    <property type="entry name" value="CBS"/>
    <property type="match status" value="1"/>
</dbReference>
<evidence type="ECO:0000313" key="9">
    <source>
        <dbReference type="EMBL" id="QEL11460.1"/>
    </source>
</evidence>
<dbReference type="PANTHER" id="PTHR43773:SF1">
    <property type="entry name" value="MAGNESIUM TRANSPORTER MGTE"/>
    <property type="match status" value="1"/>
</dbReference>
<dbReference type="STRING" id="657387.BH688_06385"/>
<dbReference type="OrthoDB" id="9790355at2"/>
<evidence type="ECO:0000256" key="3">
    <source>
        <dbReference type="ARBA" id="ARBA00022448"/>
    </source>
</evidence>
<dbReference type="GO" id="GO:0046872">
    <property type="term" value="F:metal ion binding"/>
    <property type="evidence" value="ECO:0007669"/>
    <property type="project" value="UniProtKB-KW"/>
</dbReference>
<proteinExistence type="inferred from homology"/>
<dbReference type="SMART" id="SM00924">
    <property type="entry name" value="MgtE_N"/>
    <property type="match status" value="1"/>
</dbReference>
<dbReference type="SUPFAM" id="SSF158791">
    <property type="entry name" value="MgtE N-terminal domain-like"/>
    <property type="match status" value="1"/>
</dbReference>
<comment type="subunit">
    <text evidence="8">Homodimer.</text>
</comment>
<keyword evidence="4 8" id="KW-0812">Transmembrane</keyword>
<name>A0A1S1NXR8_9GAMM</name>
<feature type="transmembrane region" description="Helical" evidence="8">
    <location>
        <begin position="390"/>
        <end position="415"/>
    </location>
</feature>
<dbReference type="NCBIfam" id="TIGR00400">
    <property type="entry name" value="mgtE"/>
    <property type="match status" value="1"/>
</dbReference>
<dbReference type="InterPro" id="IPR046342">
    <property type="entry name" value="CBS_dom_sf"/>
</dbReference>
<dbReference type="GO" id="GO:0015095">
    <property type="term" value="F:magnesium ion transmembrane transporter activity"/>
    <property type="evidence" value="ECO:0007669"/>
    <property type="project" value="UniProtKB-UniRule"/>
</dbReference>
<dbReference type="KEGG" id="kuy:FY550_10125"/>
<comment type="subcellular location">
    <subcellularLocation>
        <location evidence="8">Cell membrane</location>
        <topology evidence="8">Multi-pass membrane protein</topology>
    </subcellularLocation>
    <subcellularLocation>
        <location evidence="1">Membrane</location>
        <topology evidence="1">Multi-pass membrane protein</topology>
    </subcellularLocation>
</comment>
<dbReference type="InterPro" id="IPR036739">
    <property type="entry name" value="SLC41_membr_dom_sf"/>
</dbReference>
<evidence type="ECO:0000256" key="7">
    <source>
        <dbReference type="ARBA" id="ARBA00023136"/>
    </source>
</evidence>
<dbReference type="PANTHER" id="PTHR43773">
    <property type="entry name" value="MAGNESIUM TRANSPORTER MGTE"/>
    <property type="match status" value="1"/>
</dbReference>
<dbReference type="InterPro" id="IPR000644">
    <property type="entry name" value="CBS_dom"/>
</dbReference>
<dbReference type="InterPro" id="IPR038076">
    <property type="entry name" value="MgtE_N_sf"/>
</dbReference>
<evidence type="ECO:0000256" key="4">
    <source>
        <dbReference type="ARBA" id="ARBA00022692"/>
    </source>
</evidence>
<dbReference type="GO" id="GO:0005886">
    <property type="term" value="C:plasma membrane"/>
    <property type="evidence" value="ECO:0007669"/>
    <property type="project" value="UniProtKB-SubCell"/>
</dbReference>
<reference evidence="9 10" key="1">
    <citation type="submission" date="2019-08" db="EMBL/GenBank/DDBJ databases">
        <title>Complete genome sequence of Kushneria sp. YCWA18, a halophilic phosphate-solubilizing bacterium isolated from Daqiao saltern in China.</title>
        <authorList>
            <person name="Du G.-X."/>
            <person name="Qu L.-Y."/>
        </authorList>
    </citation>
    <scope>NUCLEOTIDE SEQUENCE [LARGE SCALE GENOMIC DNA]</scope>
    <source>
        <strain evidence="9 10">YCWA18</strain>
    </source>
</reference>
<dbReference type="SUPFAM" id="SSF161093">
    <property type="entry name" value="MgtE membrane domain-like"/>
    <property type="match status" value="1"/>
</dbReference>
<feature type="transmembrane region" description="Helical" evidence="8">
    <location>
        <begin position="314"/>
        <end position="341"/>
    </location>
</feature>
<dbReference type="InterPro" id="IPR006668">
    <property type="entry name" value="Mg_transptr_MgtE_intracell_dom"/>
</dbReference>
<dbReference type="RefSeq" id="WP_070977795.1">
    <property type="nucleotide sequence ID" value="NZ_CP043420.1"/>
</dbReference>
<dbReference type="InterPro" id="IPR006667">
    <property type="entry name" value="SLC41_membr_dom"/>
</dbReference>
<evidence type="ECO:0000256" key="8">
    <source>
        <dbReference type="RuleBase" id="RU362011"/>
    </source>
</evidence>
<dbReference type="Gene3D" id="1.10.357.20">
    <property type="entry name" value="SLC41 divalent cation transporters, integral membrane domain"/>
    <property type="match status" value="1"/>
</dbReference>
<dbReference type="Gene3D" id="1.25.60.10">
    <property type="entry name" value="MgtE N-terminal domain-like"/>
    <property type="match status" value="1"/>
</dbReference>
<dbReference type="Pfam" id="PF00571">
    <property type="entry name" value="CBS"/>
    <property type="match status" value="1"/>
</dbReference>
<evidence type="ECO:0000256" key="5">
    <source>
        <dbReference type="ARBA" id="ARBA00022842"/>
    </source>
</evidence>
<protein>
    <recommendedName>
        <fullName evidence="8">Magnesium transporter MgtE</fullName>
    </recommendedName>
</protein>
<keyword evidence="8" id="KW-0479">Metal-binding</keyword>
<keyword evidence="3 8" id="KW-0813">Transport</keyword>
<gene>
    <name evidence="9" type="primary">mgtE</name>
    <name evidence="9" type="ORF">FY550_10125</name>
</gene>
<dbReference type="Pfam" id="PF03448">
    <property type="entry name" value="MgtE_N"/>
    <property type="match status" value="1"/>
</dbReference>
<keyword evidence="6 8" id="KW-1133">Transmembrane helix</keyword>
<feature type="transmembrane region" description="Helical" evidence="8">
    <location>
        <begin position="362"/>
        <end position="384"/>
    </location>
</feature>
<dbReference type="Pfam" id="PF01769">
    <property type="entry name" value="MgtE"/>
    <property type="match status" value="1"/>
</dbReference>
<evidence type="ECO:0000313" key="10">
    <source>
        <dbReference type="Proteomes" id="UP000322553"/>
    </source>
</evidence>
<dbReference type="CDD" id="cd04606">
    <property type="entry name" value="CBS_pair_Mg_transporter"/>
    <property type="match status" value="1"/>
</dbReference>
<keyword evidence="10" id="KW-1185">Reference proteome</keyword>
<organism evidence="9 10">
    <name type="scientific">Kushneria phosphatilytica</name>
    <dbReference type="NCBI Taxonomy" id="657387"/>
    <lineage>
        <taxon>Bacteria</taxon>
        <taxon>Pseudomonadati</taxon>
        <taxon>Pseudomonadota</taxon>
        <taxon>Gammaproteobacteria</taxon>
        <taxon>Oceanospirillales</taxon>
        <taxon>Halomonadaceae</taxon>
        <taxon>Kushneria</taxon>
    </lineage>
</organism>
<keyword evidence="8" id="KW-1003">Cell membrane</keyword>
<dbReference type="AlphaFoldDB" id="A0A1S1NXR8"/>
<accession>A0A1S1NXR8</accession>
<sequence length="451" mass="49390">MSMQPETLQQRLERLNAALEEGATGQVRRMLNRGLAAVDVAQLLESTPPREREQLWAMIEPELQGEVLQYLVDDIQTEFLGRMSVEQLLSISRQLDTDDKADLLQRLPNTMIQHVLAGMGTAEREQVEMVLAYPEDTAGGLMDTETVTIRPEVSLAVVQRYLRRHERLPESTDTLLVVTRRRELIGHLPLTRLLVSDPDITVREIMETDLVTLTALTPEEEVASVFERFDLISAPVLSIDGKLLGRITIDDVVDVIREGAGHTMMSMAGLEDDEDTFAPVLRTGRRRAVWLGINLIAATVVSLAIGFFEDTIQRIAALAVLMPIVSSMGGIGGSQTLTVMIRGIALGHVSRANLRWLVVRELLAGSLNGVIWACVVAIIAIVRFEDLQLGAIIALAMVINLMTAALVGTLIPVMLKRLSIDPALSGGVLLTTTTDIVGFVAFLGLATAFYT</sequence>
<dbReference type="Gene3D" id="3.10.580.10">
    <property type="entry name" value="CBS-domain"/>
    <property type="match status" value="1"/>
</dbReference>
<evidence type="ECO:0000256" key="2">
    <source>
        <dbReference type="ARBA" id="ARBA00009749"/>
    </source>
</evidence>
<feature type="transmembrane region" description="Helical" evidence="8">
    <location>
        <begin position="288"/>
        <end position="308"/>
    </location>
</feature>